<dbReference type="PANTHER" id="PTHR22930:SF290">
    <property type="entry name" value="OS04G0422900 PROTEIN"/>
    <property type="match status" value="1"/>
</dbReference>
<organism evidence="11 12">
    <name type="scientific">Oryza sativa subsp. japonica</name>
    <name type="common">Rice</name>
    <dbReference type="NCBI Taxonomy" id="39947"/>
    <lineage>
        <taxon>Eukaryota</taxon>
        <taxon>Viridiplantae</taxon>
        <taxon>Streptophyta</taxon>
        <taxon>Embryophyta</taxon>
        <taxon>Tracheophyta</taxon>
        <taxon>Spermatophyta</taxon>
        <taxon>Magnoliopsida</taxon>
        <taxon>Liliopsida</taxon>
        <taxon>Poales</taxon>
        <taxon>Poaceae</taxon>
        <taxon>BOP clade</taxon>
        <taxon>Oryzoideae</taxon>
        <taxon>Oryzeae</taxon>
        <taxon>Oryzinae</taxon>
        <taxon>Oryza</taxon>
        <taxon>Oryza sativa</taxon>
    </lineage>
</organism>
<sequence length="1003" mass="112709">MAGGTGSGGAQRGKRREETEAVREREVAELTEGHGDGESSWRREAAALHRSTMRRGSRRRKAATGRQMGKSGTRRSRRCSRCVAAAAGVKANGDRRRKKAAGRVVWRGGGSGGGGEKGMGGRACPCGSEANGGRGVAESSEVRPEATTGVAEDGNGSGPGGGDRGRGGRQRPAEGAPATWASGARTAPIFGGEMGEKVEEGEDVGWTTSARARERGGARGKRRRGVAQAAMAVGVGRREDLQDLESTAILLGFDDLQEKYWRRGMNSLIRKSKDEEDEEIIMFWLPALYLLTSNGGIEKRVRHTSSQYSEEKLRNILEGHEKNCLVAFRMEPNIFRAIVTYLRTEHLLRDTRGITVEEKLGHFLYMISHNASYEDLQHEFHHSGETIHRHIKAVFKVIPSLTYRFIKQTTRVETHWKISTDQLFFPYFQNCLGAIDGTHVPITISQDLQAPYRNRKGTLSQNVMLVCDFDLNFLFIPSGWEGSATDARVLRSAMLKGFNVPQGKYYLVDGGYANTPSFLAPYRGVRYHLKEFGRGQQRPRNYKELFNHRHAILRNHIERAIGVLKKRFPILKVGTHHRIKNQVKIPVATVVFHNLIRMLNGDEGWLNHQGSNISPEQFIDVPEGDDEYSNDVMSLNSQVDDGNAQQCLEEGHFHDCKRLYTTQVVKCKRLYTTLHNCVNLETKFCLGWKISISTPSVTSLTLDNPMDGIVVLKDMKSLVRASVRLNRQWPHDDFDARDLRNYLWTLSGIENLKFYCGRRKLTIQNSLQWCPKFFNLVSLTLGHWCLHGNFYTLIVFLQNSPRLEKLTLILGNDHWKTFEASIGDKLDERSFTCEHLMSVKVRCSEDDPMLWQKRFGRLPKLWWRGRKLDDGVAELTKSGLGLSPLAAAIFPSSDLRLSPDRRHQLVKLRVAMHSFNAPLRAMPHLALTNPNEKRGTQLGSTVFTWCGSRLRKPDGCTPVAISSWTQILCLWPLKSHRDFTSSLPSDLIQWTGLLGPSTGLAHC</sequence>
<evidence type="ECO:0000256" key="2">
    <source>
        <dbReference type="ARBA" id="ARBA00004123"/>
    </source>
</evidence>
<feature type="domain" description="DUF8040" evidence="10">
    <location>
        <begin position="304"/>
        <end position="399"/>
    </location>
</feature>
<feature type="compositionally biased region" description="Basic and acidic residues" evidence="8">
    <location>
        <begin position="15"/>
        <end position="47"/>
    </location>
</feature>
<feature type="domain" description="DDE Tnp4" evidence="9">
    <location>
        <begin position="435"/>
        <end position="594"/>
    </location>
</feature>
<evidence type="ECO:0000256" key="5">
    <source>
        <dbReference type="ARBA" id="ARBA00022723"/>
    </source>
</evidence>
<dbReference type="PANTHER" id="PTHR22930">
    <property type="match status" value="1"/>
</dbReference>
<feature type="compositionally biased region" description="Gly residues" evidence="8">
    <location>
        <begin position="1"/>
        <end position="11"/>
    </location>
</feature>
<feature type="region of interest" description="Disordered" evidence="8">
    <location>
        <begin position="1"/>
        <end position="193"/>
    </location>
</feature>
<dbReference type="Pfam" id="PF13359">
    <property type="entry name" value="DDE_Tnp_4"/>
    <property type="match status" value="1"/>
</dbReference>
<evidence type="ECO:0000256" key="8">
    <source>
        <dbReference type="SAM" id="MobiDB-lite"/>
    </source>
</evidence>
<feature type="compositionally biased region" description="Basic residues" evidence="8">
    <location>
        <begin position="51"/>
        <end position="63"/>
    </location>
</feature>
<reference evidence="12" key="1">
    <citation type="journal article" date="2005" name="Nature">
        <title>The map-based sequence of the rice genome.</title>
        <authorList>
            <consortium name="International rice genome sequencing project (IRGSP)"/>
            <person name="Matsumoto T."/>
            <person name="Wu J."/>
            <person name="Kanamori H."/>
            <person name="Katayose Y."/>
            <person name="Fujisawa M."/>
            <person name="Namiki N."/>
            <person name="Mizuno H."/>
            <person name="Yamamoto K."/>
            <person name="Antonio B.A."/>
            <person name="Baba T."/>
            <person name="Sakata K."/>
            <person name="Nagamura Y."/>
            <person name="Aoki H."/>
            <person name="Arikawa K."/>
            <person name="Arita K."/>
            <person name="Bito T."/>
            <person name="Chiden Y."/>
            <person name="Fujitsuka N."/>
            <person name="Fukunaka R."/>
            <person name="Hamada M."/>
            <person name="Harada C."/>
            <person name="Hayashi A."/>
            <person name="Hijishita S."/>
            <person name="Honda M."/>
            <person name="Hosokawa S."/>
            <person name="Ichikawa Y."/>
            <person name="Idonuma A."/>
            <person name="Iijima M."/>
            <person name="Ikeda M."/>
            <person name="Ikeno M."/>
            <person name="Ito K."/>
            <person name="Ito S."/>
            <person name="Ito T."/>
            <person name="Ito Y."/>
            <person name="Ito Y."/>
            <person name="Iwabuchi A."/>
            <person name="Kamiya K."/>
            <person name="Karasawa W."/>
            <person name="Kurita K."/>
            <person name="Katagiri S."/>
            <person name="Kikuta A."/>
            <person name="Kobayashi H."/>
            <person name="Kobayashi N."/>
            <person name="Machita K."/>
            <person name="Maehara T."/>
            <person name="Masukawa M."/>
            <person name="Mizubayashi T."/>
            <person name="Mukai Y."/>
            <person name="Nagasaki H."/>
            <person name="Nagata Y."/>
            <person name="Naito S."/>
            <person name="Nakashima M."/>
            <person name="Nakama Y."/>
            <person name="Nakamichi Y."/>
            <person name="Nakamura M."/>
            <person name="Meguro A."/>
            <person name="Negishi M."/>
            <person name="Ohta I."/>
            <person name="Ohta T."/>
            <person name="Okamoto M."/>
            <person name="Ono N."/>
            <person name="Saji S."/>
            <person name="Sakaguchi M."/>
            <person name="Sakai K."/>
            <person name="Shibata M."/>
            <person name="Shimokawa T."/>
            <person name="Song J."/>
            <person name="Takazaki Y."/>
            <person name="Terasawa K."/>
            <person name="Tsugane M."/>
            <person name="Tsuji K."/>
            <person name="Ueda S."/>
            <person name="Waki K."/>
            <person name="Yamagata H."/>
            <person name="Yamamoto M."/>
            <person name="Yamamoto S."/>
            <person name="Yamane H."/>
            <person name="Yoshiki S."/>
            <person name="Yoshihara R."/>
            <person name="Yukawa K."/>
            <person name="Zhong H."/>
            <person name="Yano M."/>
            <person name="Yuan Q."/>
            <person name="Ouyang S."/>
            <person name="Liu J."/>
            <person name="Jones K.M."/>
            <person name="Gansberger K."/>
            <person name="Moffat K."/>
            <person name="Hill J."/>
            <person name="Bera J."/>
            <person name="Fadrosh D."/>
            <person name="Jin S."/>
            <person name="Johri S."/>
            <person name="Kim M."/>
            <person name="Overton L."/>
            <person name="Reardon M."/>
            <person name="Tsitrin T."/>
            <person name="Vuong H."/>
            <person name="Weaver B."/>
            <person name="Ciecko A."/>
            <person name="Tallon L."/>
            <person name="Jackson J."/>
            <person name="Pai G."/>
            <person name="Aken S.V."/>
            <person name="Utterback T."/>
            <person name="Reidmuller S."/>
            <person name="Feldblyum T."/>
            <person name="Hsiao J."/>
            <person name="Zismann V."/>
            <person name="Iobst S."/>
            <person name="de Vazeille A.R."/>
            <person name="Buell C.R."/>
            <person name="Ying K."/>
            <person name="Li Y."/>
            <person name="Lu T."/>
            <person name="Huang Y."/>
            <person name="Zhao Q."/>
            <person name="Feng Q."/>
            <person name="Zhang L."/>
            <person name="Zhu J."/>
            <person name="Weng Q."/>
            <person name="Mu J."/>
            <person name="Lu Y."/>
            <person name="Fan D."/>
            <person name="Liu Y."/>
            <person name="Guan J."/>
            <person name="Zhang Y."/>
            <person name="Yu S."/>
            <person name="Liu X."/>
            <person name="Zhang Y."/>
            <person name="Hong G."/>
            <person name="Han B."/>
            <person name="Choisne N."/>
            <person name="Demange N."/>
            <person name="Orjeda G."/>
            <person name="Samain S."/>
            <person name="Cattolico L."/>
            <person name="Pelletier E."/>
            <person name="Couloux A."/>
            <person name="Segurens B."/>
            <person name="Wincker P."/>
            <person name="D'Hont A."/>
            <person name="Scarpelli C."/>
            <person name="Weissenbach J."/>
            <person name="Salanoubat M."/>
            <person name="Quetier F."/>
            <person name="Yu Y."/>
            <person name="Kim H.R."/>
            <person name="Rambo T."/>
            <person name="Currie J."/>
            <person name="Collura K."/>
            <person name="Luo M."/>
            <person name="Yang T."/>
            <person name="Ammiraju J.S.S."/>
            <person name="Engler F."/>
            <person name="Soderlund C."/>
            <person name="Wing R.A."/>
            <person name="Palmer L.E."/>
            <person name="de la Bastide M."/>
            <person name="Spiegel L."/>
            <person name="Nascimento L."/>
            <person name="Zutavern T."/>
            <person name="O'Shaughnessy A."/>
            <person name="Dike S."/>
            <person name="Dedhia N."/>
            <person name="Preston R."/>
            <person name="Balija V."/>
            <person name="McCombie W.R."/>
            <person name="Chow T."/>
            <person name="Chen H."/>
            <person name="Chung M."/>
            <person name="Chen C."/>
            <person name="Shaw J."/>
            <person name="Wu H."/>
            <person name="Hsiao K."/>
            <person name="Chao Y."/>
            <person name="Chu M."/>
            <person name="Cheng C."/>
            <person name="Hour A."/>
            <person name="Lee P."/>
            <person name="Lin S."/>
            <person name="Lin Y."/>
            <person name="Liou J."/>
            <person name="Liu S."/>
            <person name="Hsing Y."/>
            <person name="Raghuvanshi S."/>
            <person name="Mohanty A."/>
            <person name="Bharti A.K."/>
            <person name="Gaur A."/>
            <person name="Gupta V."/>
            <person name="Kumar D."/>
            <person name="Ravi V."/>
            <person name="Vij S."/>
            <person name="Kapur A."/>
            <person name="Khurana P."/>
            <person name="Khurana P."/>
            <person name="Khurana J.P."/>
            <person name="Tyagi A.K."/>
            <person name="Gaikwad K."/>
            <person name="Singh A."/>
            <person name="Dalal V."/>
            <person name="Srivastava S."/>
            <person name="Dixit A."/>
            <person name="Pal A.K."/>
            <person name="Ghazi I.A."/>
            <person name="Yadav M."/>
            <person name="Pandit A."/>
            <person name="Bhargava A."/>
            <person name="Sureshbabu K."/>
            <person name="Batra K."/>
            <person name="Sharma T.R."/>
            <person name="Mohapatra T."/>
            <person name="Singh N.K."/>
            <person name="Messing J."/>
            <person name="Nelson A.B."/>
            <person name="Fuks G."/>
            <person name="Kavchok S."/>
            <person name="Keizer G."/>
            <person name="Linton E."/>
            <person name="Llaca V."/>
            <person name="Song R."/>
            <person name="Tanyolac B."/>
            <person name="Young S."/>
            <person name="Ho-Il K."/>
            <person name="Hahn J.H."/>
            <person name="Sangsakoo G."/>
            <person name="Vanavichit A."/>
            <person name="de Mattos Luiz.A.T."/>
            <person name="Zimmer P.D."/>
            <person name="Malone G."/>
            <person name="Dellagostin O."/>
            <person name="de Oliveira A.C."/>
            <person name="Bevan M."/>
            <person name="Bancroft I."/>
            <person name="Minx P."/>
            <person name="Cordum H."/>
            <person name="Wilson R."/>
            <person name="Cheng Z."/>
            <person name="Jin W."/>
            <person name="Jiang J."/>
            <person name="Leong S.A."/>
            <person name="Iwama H."/>
            <person name="Gojobori T."/>
            <person name="Itoh T."/>
            <person name="Niimura Y."/>
            <person name="Fujii Y."/>
            <person name="Habara T."/>
            <person name="Sakai H."/>
            <person name="Sato Y."/>
            <person name="Wilson G."/>
            <person name="Kumar K."/>
            <person name="McCouch S."/>
            <person name="Juretic N."/>
            <person name="Hoen D."/>
            <person name="Wright S."/>
            <person name="Bruskiewich R."/>
            <person name="Bureau T."/>
            <person name="Miyao A."/>
            <person name="Hirochika H."/>
            <person name="Nishikawa T."/>
            <person name="Kadowaki K."/>
            <person name="Sugiura M."/>
            <person name="Burr B."/>
            <person name="Sasaki T."/>
        </authorList>
    </citation>
    <scope>NUCLEOTIDE SEQUENCE [LARGE SCALE GENOMIC DNA]</scope>
    <source>
        <strain evidence="12">cv. Nipponbare</strain>
    </source>
</reference>
<dbReference type="Pfam" id="PF26138">
    <property type="entry name" value="DUF8040"/>
    <property type="match status" value="1"/>
</dbReference>
<dbReference type="InterPro" id="IPR027806">
    <property type="entry name" value="HARBI1_dom"/>
</dbReference>
<evidence type="ECO:0000313" key="12">
    <source>
        <dbReference type="Proteomes" id="UP000000763"/>
    </source>
</evidence>
<dbReference type="GO" id="GO:0004518">
    <property type="term" value="F:nuclease activity"/>
    <property type="evidence" value="ECO:0007669"/>
    <property type="project" value="UniProtKB-KW"/>
</dbReference>
<evidence type="ECO:0000256" key="7">
    <source>
        <dbReference type="ARBA" id="ARBA00023242"/>
    </source>
</evidence>
<evidence type="ECO:0000313" key="11">
    <source>
        <dbReference type="EMBL" id="AAM08737.1"/>
    </source>
</evidence>
<protein>
    <submittedName>
        <fullName evidence="11">Transposase</fullName>
    </submittedName>
</protein>
<dbReference type="GO" id="GO:0016787">
    <property type="term" value="F:hydrolase activity"/>
    <property type="evidence" value="ECO:0007669"/>
    <property type="project" value="UniProtKB-KW"/>
</dbReference>
<accession>Q7G5G9</accession>
<keyword evidence="7" id="KW-0539">Nucleus</keyword>
<dbReference type="Proteomes" id="UP000000763">
    <property type="component" value="Chromosome 10"/>
</dbReference>
<comment type="cofactor">
    <cofactor evidence="1">
        <name>a divalent metal cation</name>
        <dbReference type="ChEBI" id="CHEBI:60240"/>
    </cofactor>
</comment>
<dbReference type="InterPro" id="IPR058353">
    <property type="entry name" value="DUF8040"/>
</dbReference>
<dbReference type="GO" id="GO:0046872">
    <property type="term" value="F:metal ion binding"/>
    <property type="evidence" value="ECO:0007669"/>
    <property type="project" value="UniProtKB-KW"/>
</dbReference>
<evidence type="ECO:0000256" key="3">
    <source>
        <dbReference type="ARBA" id="ARBA00006958"/>
    </source>
</evidence>
<dbReference type="InterPro" id="IPR045249">
    <property type="entry name" value="HARBI1-like"/>
</dbReference>
<evidence type="ECO:0000259" key="9">
    <source>
        <dbReference type="Pfam" id="PF13359"/>
    </source>
</evidence>
<proteinExistence type="inferred from homology"/>
<comment type="subcellular location">
    <subcellularLocation>
        <location evidence="2">Nucleus</location>
    </subcellularLocation>
</comment>
<keyword evidence="5" id="KW-0479">Metal-binding</keyword>
<comment type="similarity">
    <text evidence="3">Belongs to the HARBI1 family.</text>
</comment>
<dbReference type="EMBL" id="AC025098">
    <property type="protein sequence ID" value="AAM08737.1"/>
    <property type="molecule type" value="Genomic_DNA"/>
</dbReference>
<evidence type="ECO:0000256" key="4">
    <source>
        <dbReference type="ARBA" id="ARBA00022722"/>
    </source>
</evidence>
<feature type="compositionally biased region" description="Gly residues" evidence="8">
    <location>
        <begin position="107"/>
        <end position="121"/>
    </location>
</feature>
<gene>
    <name evidence="11" type="primary">OSJNBa0020E23.5</name>
</gene>
<keyword evidence="6" id="KW-0378">Hydrolase</keyword>
<reference evidence="12" key="2">
    <citation type="journal article" date="2008" name="Nucleic Acids Res.">
        <title>The rice annotation project database (RAP-DB): 2008 update.</title>
        <authorList>
            <consortium name="The rice annotation project (RAP)"/>
        </authorList>
    </citation>
    <scope>GENOME REANNOTATION</scope>
    <source>
        <strain evidence="12">cv. Nipponbare</strain>
    </source>
</reference>
<keyword evidence="4" id="KW-0540">Nuclease</keyword>
<dbReference type="GO" id="GO:0005634">
    <property type="term" value="C:nucleus"/>
    <property type="evidence" value="ECO:0007669"/>
    <property type="project" value="UniProtKB-SubCell"/>
</dbReference>
<dbReference type="AlphaFoldDB" id="Q7G5G9"/>
<evidence type="ECO:0000256" key="6">
    <source>
        <dbReference type="ARBA" id="ARBA00022801"/>
    </source>
</evidence>
<evidence type="ECO:0000256" key="1">
    <source>
        <dbReference type="ARBA" id="ARBA00001968"/>
    </source>
</evidence>
<name>Q7G5G9_ORYSJ</name>
<evidence type="ECO:0000259" key="10">
    <source>
        <dbReference type="Pfam" id="PF26138"/>
    </source>
</evidence>